<dbReference type="Pfam" id="PF00884">
    <property type="entry name" value="Sulfatase"/>
    <property type="match status" value="1"/>
</dbReference>
<dbReference type="InterPro" id="IPR024607">
    <property type="entry name" value="Sulfatase_CS"/>
</dbReference>
<evidence type="ECO:0000256" key="5">
    <source>
        <dbReference type="ARBA" id="ARBA00022801"/>
    </source>
</evidence>
<sequence>MKNLITVSALLLGSQVTAFSQEQPNIVMLFVDDLGWADLGYNNPVFDTPNINKLKSDGLYFSRAYVASATSSPSRASLLTGKESLRCGFVRHIYGKDTSLEFETFDKDPGKMKSRAYLPLEEITYAERLKEFGYYNMFVGKWHLGTEPYFPTKQGFDAMYGTCEHGHPNNYYQPFFKTNNPFPKARKNTYLTNLIGDGAVDFINKYDKKTPFLLNVWYYGVHGPQIGRKDLVAKYEKKGLTGKYAQYAAMIEALDETVGEIRSSLEKKGIADNTVIIFSSDQGGAFKNGHLRGGKIGGDALAEGGSRVPFIIYDPTHKKMMGKTITQPVETIDVYPTLVELASGKPCKDKQVVGKSLVPVLKGKKLKDRDLFMFRSYEDQNAAIINGEWKLIKYRSGKVQLYNISNDESETTNLINVYPERTKDMLERLNKWIEEATPKELL</sequence>
<keyword evidence="10" id="KW-1185">Reference proteome</keyword>
<comment type="PTM">
    <text evidence="7">The conversion to 3-oxoalanine (also known as C-formylglycine, FGly), of a serine or cysteine residue in prokaryotes and of a cysteine residue in eukaryotes, is critical for catalytic activity.</text>
</comment>
<comment type="similarity">
    <text evidence="2">Belongs to the sulfatase family.</text>
</comment>
<comment type="caution">
    <text evidence="9">The sequence shown here is derived from an EMBL/GenBank/DDBJ whole genome shotgun (WGS) entry which is preliminary data.</text>
</comment>
<protein>
    <submittedName>
        <fullName evidence="9">Sulfatase</fullName>
    </submittedName>
</protein>
<dbReference type="InterPro" id="IPR000917">
    <property type="entry name" value="Sulfatase_N"/>
</dbReference>
<keyword evidence="5" id="KW-0378">Hydrolase</keyword>
<dbReference type="PANTHER" id="PTHR42693:SF42">
    <property type="entry name" value="ARYLSULFATASE G"/>
    <property type="match status" value="1"/>
</dbReference>
<feature type="modified residue" description="3-oxoalanine (Ser)" evidence="7">
    <location>
        <position position="71"/>
    </location>
</feature>
<evidence type="ECO:0000313" key="9">
    <source>
        <dbReference type="EMBL" id="KAA4091698.1"/>
    </source>
</evidence>
<organism evidence="9 10">
    <name type="scientific">Bacteroides ovatus</name>
    <dbReference type="NCBI Taxonomy" id="28116"/>
    <lineage>
        <taxon>Bacteria</taxon>
        <taxon>Pseudomonadati</taxon>
        <taxon>Bacteroidota</taxon>
        <taxon>Bacteroidia</taxon>
        <taxon>Bacteroidales</taxon>
        <taxon>Bacteroidaceae</taxon>
        <taxon>Bacteroides</taxon>
    </lineage>
</organism>
<evidence type="ECO:0000313" key="10">
    <source>
        <dbReference type="Proteomes" id="UP000473905"/>
    </source>
</evidence>
<dbReference type="CDD" id="cd16144">
    <property type="entry name" value="ARS_like"/>
    <property type="match status" value="1"/>
</dbReference>
<evidence type="ECO:0000256" key="7">
    <source>
        <dbReference type="PIRSR" id="PIRSR600917-52"/>
    </source>
</evidence>
<gene>
    <name evidence="9" type="ORF">F3D66_22620</name>
</gene>
<keyword evidence="6" id="KW-0106">Calcium</keyword>
<reference evidence="9 10" key="1">
    <citation type="journal article" date="2019" name="Nat. Med.">
        <title>A library of human gut bacterial isolates paired with longitudinal multiomics data enables mechanistic microbiome research.</title>
        <authorList>
            <person name="Poyet M."/>
            <person name="Groussin M."/>
            <person name="Gibbons S.M."/>
            <person name="Avila-Pacheco J."/>
            <person name="Jiang X."/>
            <person name="Kearney S.M."/>
            <person name="Perrotta A.R."/>
            <person name="Berdy B."/>
            <person name="Zhao S."/>
            <person name="Lieberman T.D."/>
            <person name="Swanson P.K."/>
            <person name="Smith M."/>
            <person name="Roesemann S."/>
            <person name="Alexander J.E."/>
            <person name="Rich S.A."/>
            <person name="Livny J."/>
            <person name="Vlamakis H."/>
            <person name="Clish C."/>
            <person name="Bullock K."/>
            <person name="Deik A."/>
            <person name="Scott J."/>
            <person name="Pierce K.A."/>
            <person name="Xavier R.J."/>
            <person name="Alm E.J."/>
        </authorList>
    </citation>
    <scope>NUCLEOTIDE SEQUENCE [LARGE SCALE GENOMIC DNA]</scope>
    <source>
        <strain evidence="9 10">BIOML-A134</strain>
    </source>
</reference>
<keyword evidence="3" id="KW-0479">Metal-binding</keyword>
<dbReference type="InterPro" id="IPR050738">
    <property type="entry name" value="Sulfatase"/>
</dbReference>
<dbReference type="PROSITE" id="PS00523">
    <property type="entry name" value="SULFATASE_1"/>
    <property type="match status" value="1"/>
</dbReference>
<evidence type="ECO:0000256" key="4">
    <source>
        <dbReference type="ARBA" id="ARBA00022729"/>
    </source>
</evidence>
<evidence type="ECO:0000259" key="8">
    <source>
        <dbReference type="Pfam" id="PF00884"/>
    </source>
</evidence>
<comment type="cofactor">
    <cofactor evidence="1">
        <name>Ca(2+)</name>
        <dbReference type="ChEBI" id="CHEBI:29108"/>
    </cofactor>
</comment>
<dbReference type="SUPFAM" id="SSF53649">
    <property type="entry name" value="Alkaline phosphatase-like"/>
    <property type="match status" value="1"/>
</dbReference>
<dbReference type="RefSeq" id="WP_004320059.1">
    <property type="nucleotide sequence ID" value="NZ_DAWEDY010000076.1"/>
</dbReference>
<dbReference type="PANTHER" id="PTHR42693">
    <property type="entry name" value="ARYLSULFATASE FAMILY MEMBER"/>
    <property type="match status" value="1"/>
</dbReference>
<evidence type="ECO:0000256" key="6">
    <source>
        <dbReference type="ARBA" id="ARBA00022837"/>
    </source>
</evidence>
<feature type="domain" description="Sulfatase N-terminal" evidence="8">
    <location>
        <begin position="24"/>
        <end position="342"/>
    </location>
</feature>
<accession>A0A5M5D5N2</accession>
<dbReference type="InterPro" id="IPR017850">
    <property type="entry name" value="Alkaline_phosphatase_core_sf"/>
</dbReference>
<dbReference type="GO" id="GO:0046872">
    <property type="term" value="F:metal ion binding"/>
    <property type="evidence" value="ECO:0007669"/>
    <property type="project" value="UniProtKB-KW"/>
</dbReference>
<proteinExistence type="inferred from homology"/>
<dbReference type="AlphaFoldDB" id="A0A5M5D5N2"/>
<dbReference type="EMBL" id="VWKB01000036">
    <property type="protein sequence ID" value="KAA4091698.1"/>
    <property type="molecule type" value="Genomic_DNA"/>
</dbReference>
<dbReference type="Proteomes" id="UP000473905">
    <property type="component" value="Unassembled WGS sequence"/>
</dbReference>
<dbReference type="GO" id="GO:0004065">
    <property type="term" value="F:arylsulfatase activity"/>
    <property type="evidence" value="ECO:0007669"/>
    <property type="project" value="TreeGrafter"/>
</dbReference>
<dbReference type="Gene3D" id="3.40.720.10">
    <property type="entry name" value="Alkaline Phosphatase, subunit A"/>
    <property type="match status" value="1"/>
</dbReference>
<name>A0A5M5D5N2_BACOV</name>
<dbReference type="Gene3D" id="3.30.1120.10">
    <property type="match status" value="1"/>
</dbReference>
<keyword evidence="4" id="KW-0732">Signal</keyword>
<evidence type="ECO:0000256" key="2">
    <source>
        <dbReference type="ARBA" id="ARBA00008779"/>
    </source>
</evidence>
<evidence type="ECO:0000256" key="3">
    <source>
        <dbReference type="ARBA" id="ARBA00022723"/>
    </source>
</evidence>
<evidence type="ECO:0000256" key="1">
    <source>
        <dbReference type="ARBA" id="ARBA00001913"/>
    </source>
</evidence>